<dbReference type="SMART" id="SM00824">
    <property type="entry name" value="PKS_TE"/>
    <property type="match status" value="1"/>
</dbReference>
<keyword evidence="5" id="KW-1185">Reference proteome</keyword>
<dbReference type="SUPFAM" id="SSF53474">
    <property type="entry name" value="alpha/beta-Hydrolases"/>
    <property type="match status" value="1"/>
</dbReference>
<sequence length="260" mass="28110">MTTGRAAADAVAGRVGEVGVVRPRPLPGAALRLICFPYAGGGASVFASWPAGTGPDIEVCAVQLPGRESRLGQRPFQDVRTLVSAVEAGLGGLLDEPFALFGHSMGALVAFEFARRLAARGRPAPAHLFVSARPAPHLPRPWPRAHLLPDDQLIDRIRQIGGTPAQVLADARLMRLVLPVLRADFAVNDGYVHRPGPLLDCPVTALGGRDDPEAPPRVLEAWARHTTGPFRLHRFDGGHFYLREHRDDLLRVLRESLTGR</sequence>
<dbReference type="InterPro" id="IPR029058">
    <property type="entry name" value="AB_hydrolase_fold"/>
</dbReference>
<dbReference type="InterPro" id="IPR020802">
    <property type="entry name" value="TesA-like"/>
</dbReference>
<dbReference type="InterPro" id="IPR012223">
    <property type="entry name" value="TEII"/>
</dbReference>
<dbReference type="PANTHER" id="PTHR11487:SF0">
    <property type="entry name" value="S-ACYL FATTY ACID SYNTHASE THIOESTERASE, MEDIUM CHAIN"/>
    <property type="match status" value="1"/>
</dbReference>
<evidence type="ECO:0000256" key="2">
    <source>
        <dbReference type="ARBA" id="ARBA00022801"/>
    </source>
</evidence>
<dbReference type="RefSeq" id="WP_244167630.1">
    <property type="nucleotide sequence ID" value="NZ_FMCS01000003.1"/>
</dbReference>
<reference evidence="5" key="1">
    <citation type="submission" date="2016-06" db="EMBL/GenBank/DDBJ databases">
        <authorList>
            <person name="Varghese N."/>
            <person name="Submissions Spin"/>
        </authorList>
    </citation>
    <scope>NUCLEOTIDE SEQUENCE [LARGE SCALE GENOMIC DNA]</scope>
    <source>
        <strain evidence="5">DSM 45246</strain>
    </source>
</reference>
<dbReference type="GO" id="GO:0016787">
    <property type="term" value="F:hydrolase activity"/>
    <property type="evidence" value="ECO:0007669"/>
    <property type="project" value="UniProtKB-KW"/>
</dbReference>
<evidence type="ECO:0000313" key="5">
    <source>
        <dbReference type="Proteomes" id="UP000199629"/>
    </source>
</evidence>
<proteinExistence type="inferred from homology"/>
<accession>A0A1C4W026</accession>
<name>A0A1C4W026_9ACTN</name>
<evidence type="ECO:0000259" key="3">
    <source>
        <dbReference type="SMART" id="SM00824"/>
    </source>
</evidence>
<dbReference type="Gene3D" id="3.40.50.1820">
    <property type="entry name" value="alpha/beta hydrolase"/>
    <property type="match status" value="1"/>
</dbReference>
<dbReference type="InterPro" id="IPR001031">
    <property type="entry name" value="Thioesterase"/>
</dbReference>
<evidence type="ECO:0000256" key="1">
    <source>
        <dbReference type="ARBA" id="ARBA00007169"/>
    </source>
</evidence>
<dbReference type="AlphaFoldDB" id="A0A1C4W026"/>
<dbReference type="Pfam" id="PF00975">
    <property type="entry name" value="Thioesterase"/>
    <property type="match status" value="1"/>
</dbReference>
<protein>
    <submittedName>
        <fullName evidence="4">Medium-chain acyl-[acyl-carrier-protein] hydrolase</fullName>
    </submittedName>
</protein>
<dbReference type="EMBL" id="FMCS01000003">
    <property type="protein sequence ID" value="SCE89538.1"/>
    <property type="molecule type" value="Genomic_DNA"/>
</dbReference>
<keyword evidence="2 4" id="KW-0378">Hydrolase</keyword>
<dbReference type="Proteomes" id="UP000199629">
    <property type="component" value="Unassembled WGS sequence"/>
</dbReference>
<gene>
    <name evidence="4" type="ORF">GA0070214_10377</name>
</gene>
<feature type="domain" description="Thioesterase TesA-like" evidence="3">
    <location>
        <begin position="34"/>
        <end position="257"/>
    </location>
</feature>
<dbReference type="GO" id="GO:0008610">
    <property type="term" value="P:lipid biosynthetic process"/>
    <property type="evidence" value="ECO:0007669"/>
    <property type="project" value="TreeGrafter"/>
</dbReference>
<dbReference type="PANTHER" id="PTHR11487">
    <property type="entry name" value="THIOESTERASE"/>
    <property type="match status" value="1"/>
</dbReference>
<comment type="similarity">
    <text evidence="1">Belongs to the thioesterase family.</text>
</comment>
<evidence type="ECO:0000313" key="4">
    <source>
        <dbReference type="EMBL" id="SCE89538.1"/>
    </source>
</evidence>
<organism evidence="4 5">
    <name type="scientific">Micromonospora chaiyaphumensis</name>
    <dbReference type="NCBI Taxonomy" id="307119"/>
    <lineage>
        <taxon>Bacteria</taxon>
        <taxon>Bacillati</taxon>
        <taxon>Actinomycetota</taxon>
        <taxon>Actinomycetes</taxon>
        <taxon>Micromonosporales</taxon>
        <taxon>Micromonosporaceae</taxon>
        <taxon>Micromonospora</taxon>
    </lineage>
</organism>